<sequence>MLFVLVSKAFNMITADHEKNLPTPTSMTLIPPVKTLSAGVVGNGGGASSVSDSESKGMTFQHVSEVYDVPKTTLRDYMVRKNLLLRGPPKKTPSANVDVDNVTSFLPVIASTKEIFIFLTIPKQYFRD</sequence>
<dbReference type="InterPro" id="IPR007889">
    <property type="entry name" value="HTH_Psq"/>
</dbReference>
<proteinExistence type="predicted"/>
<dbReference type="AlphaFoldDB" id="A0A8J2JJQ3"/>
<evidence type="ECO:0000259" key="1">
    <source>
        <dbReference type="Pfam" id="PF05225"/>
    </source>
</evidence>
<dbReference type="Proteomes" id="UP000708208">
    <property type="component" value="Unassembled WGS sequence"/>
</dbReference>
<keyword evidence="3" id="KW-1185">Reference proteome</keyword>
<comment type="caution">
    <text evidence="2">The sequence shown here is derived from an EMBL/GenBank/DDBJ whole genome shotgun (WGS) entry which is preliminary data.</text>
</comment>
<organism evidence="2 3">
    <name type="scientific">Allacma fusca</name>
    <dbReference type="NCBI Taxonomy" id="39272"/>
    <lineage>
        <taxon>Eukaryota</taxon>
        <taxon>Metazoa</taxon>
        <taxon>Ecdysozoa</taxon>
        <taxon>Arthropoda</taxon>
        <taxon>Hexapoda</taxon>
        <taxon>Collembola</taxon>
        <taxon>Symphypleona</taxon>
        <taxon>Sminthuridae</taxon>
        <taxon>Allacma</taxon>
    </lineage>
</organism>
<gene>
    <name evidence="2" type="ORF">AFUS01_LOCUS5014</name>
</gene>
<feature type="domain" description="HTH psq-type" evidence="1">
    <location>
        <begin position="55"/>
        <end position="81"/>
    </location>
</feature>
<dbReference type="OrthoDB" id="7421119at2759"/>
<protein>
    <recommendedName>
        <fullName evidence="1">HTH psq-type domain-containing protein</fullName>
    </recommendedName>
</protein>
<accession>A0A8J2JJQ3</accession>
<reference evidence="2" key="1">
    <citation type="submission" date="2021-06" db="EMBL/GenBank/DDBJ databases">
        <authorList>
            <person name="Hodson N. C."/>
            <person name="Mongue J. A."/>
            <person name="Jaron S. K."/>
        </authorList>
    </citation>
    <scope>NUCLEOTIDE SEQUENCE</scope>
</reference>
<evidence type="ECO:0000313" key="2">
    <source>
        <dbReference type="EMBL" id="CAG7710420.1"/>
    </source>
</evidence>
<dbReference type="GO" id="GO:0003677">
    <property type="term" value="F:DNA binding"/>
    <property type="evidence" value="ECO:0007669"/>
    <property type="project" value="InterPro"/>
</dbReference>
<name>A0A8J2JJQ3_9HEXA</name>
<evidence type="ECO:0000313" key="3">
    <source>
        <dbReference type="Proteomes" id="UP000708208"/>
    </source>
</evidence>
<dbReference type="Pfam" id="PF05225">
    <property type="entry name" value="HTH_psq"/>
    <property type="match status" value="1"/>
</dbReference>
<dbReference type="EMBL" id="CAJVCH010031817">
    <property type="protein sequence ID" value="CAG7710420.1"/>
    <property type="molecule type" value="Genomic_DNA"/>
</dbReference>